<organism evidence="2 3">
    <name type="scientific">Ruegeria marisflavi</name>
    <dbReference type="NCBI Taxonomy" id="2984152"/>
    <lineage>
        <taxon>Bacteria</taxon>
        <taxon>Pseudomonadati</taxon>
        <taxon>Pseudomonadota</taxon>
        <taxon>Alphaproteobacteria</taxon>
        <taxon>Rhodobacterales</taxon>
        <taxon>Roseobacteraceae</taxon>
        <taxon>Ruegeria</taxon>
    </lineage>
</organism>
<accession>A0ABT2WUU7</accession>
<proteinExistence type="predicted"/>
<sequence length="93" mass="10472">MTTKTIRNGIVVSEGDPNQVNPGCNQMATNTFGSGAAPSAAERAAEGMKRYADYQKENARALALAEEREKERREQEYMRKHLRQQLSHKDIYG</sequence>
<comment type="caution">
    <text evidence="2">The sequence shown here is derived from an EMBL/GenBank/DDBJ whole genome shotgun (WGS) entry which is preliminary data.</text>
</comment>
<dbReference type="RefSeq" id="WP_263389595.1">
    <property type="nucleotide sequence ID" value="NZ_JAOVQN010000020.1"/>
</dbReference>
<gene>
    <name evidence="2" type="ORF">OEZ49_17975</name>
</gene>
<protein>
    <submittedName>
        <fullName evidence="2">Uncharacterized protein</fullName>
    </submittedName>
</protein>
<keyword evidence="3" id="KW-1185">Reference proteome</keyword>
<evidence type="ECO:0000313" key="3">
    <source>
        <dbReference type="Proteomes" id="UP001321014"/>
    </source>
</evidence>
<evidence type="ECO:0000313" key="2">
    <source>
        <dbReference type="EMBL" id="MCU9839666.1"/>
    </source>
</evidence>
<reference evidence="2 3" key="1">
    <citation type="submission" date="2022-10" db="EMBL/GenBank/DDBJ databases">
        <title>Ruegeria sp. nov., isolated from ocean surface water.</title>
        <authorList>
            <person name="He W."/>
            <person name="Wang L."/>
            <person name="Zhang D.-F."/>
        </authorList>
    </citation>
    <scope>NUCLEOTIDE SEQUENCE [LARGE SCALE GENOMIC DNA]</scope>
    <source>
        <strain evidence="2 3">WL0004</strain>
    </source>
</reference>
<name>A0ABT2WUU7_9RHOB</name>
<dbReference type="EMBL" id="JAOVQN010000020">
    <property type="protein sequence ID" value="MCU9839666.1"/>
    <property type="molecule type" value="Genomic_DNA"/>
</dbReference>
<feature type="region of interest" description="Disordered" evidence="1">
    <location>
        <begin position="1"/>
        <end position="22"/>
    </location>
</feature>
<dbReference type="Proteomes" id="UP001321014">
    <property type="component" value="Unassembled WGS sequence"/>
</dbReference>
<evidence type="ECO:0000256" key="1">
    <source>
        <dbReference type="SAM" id="MobiDB-lite"/>
    </source>
</evidence>